<feature type="domain" description="J" evidence="3">
    <location>
        <begin position="3"/>
        <end position="93"/>
    </location>
</feature>
<keyword evidence="2" id="KW-0175">Coiled coil</keyword>
<evidence type="ECO:0000259" key="3">
    <source>
        <dbReference type="PROSITE" id="PS50076"/>
    </source>
</evidence>
<dbReference type="Gene3D" id="1.10.287.110">
    <property type="entry name" value="DnaJ domain"/>
    <property type="match status" value="1"/>
</dbReference>
<dbReference type="PRINTS" id="PR00625">
    <property type="entry name" value="JDOMAIN"/>
</dbReference>
<dbReference type="PROSITE" id="PS50076">
    <property type="entry name" value="DNAJ_2"/>
    <property type="match status" value="1"/>
</dbReference>
<dbReference type="OrthoDB" id="9779889at2"/>
<reference evidence="4 5" key="1">
    <citation type="submission" date="2018-11" db="EMBL/GenBank/DDBJ databases">
        <title>Draft genome analysis of Rheinheimera mesophila isolated from an industrial waste site.</title>
        <authorList>
            <person name="Yu Q."/>
            <person name="Qi Y."/>
            <person name="Zhang H."/>
            <person name="Lu Y."/>
            <person name="Pu J."/>
        </authorList>
    </citation>
    <scope>NUCLEOTIDE SEQUENCE [LARGE SCALE GENOMIC DNA]</scope>
    <source>
        <strain evidence="4 5">IITR13</strain>
    </source>
</reference>
<feature type="coiled-coil region" evidence="2">
    <location>
        <begin position="36"/>
        <end position="63"/>
    </location>
</feature>
<name>A0A3P3QPZ8_9GAMM</name>
<dbReference type="InterPro" id="IPR050817">
    <property type="entry name" value="DjlA_DnaK_co-chaperone"/>
</dbReference>
<dbReference type="InterPro" id="IPR001623">
    <property type="entry name" value="DnaJ_domain"/>
</dbReference>
<evidence type="ECO:0000313" key="4">
    <source>
        <dbReference type="EMBL" id="RRJ22848.1"/>
    </source>
</evidence>
<dbReference type="EMBL" id="RRCF01000001">
    <property type="protein sequence ID" value="RRJ22848.1"/>
    <property type="molecule type" value="Genomic_DNA"/>
</dbReference>
<protein>
    <submittedName>
        <fullName evidence="4">J domain-containing protein</fullName>
    </submittedName>
</protein>
<dbReference type="AlphaFoldDB" id="A0A3P3QPZ8"/>
<dbReference type="Pfam" id="PF00226">
    <property type="entry name" value="DnaJ"/>
    <property type="match status" value="1"/>
</dbReference>
<sequence length="100" mass="11512">MINYFRILGVKANASDDEIKKAYKRLSNKYHPDKLLNLSDDEKEQAAEQLQKVKEAYEVLSDAKKRAAFIKDFNNVIVPDPTAAMKELWDSYYPSVKGQN</sequence>
<dbReference type="SUPFAM" id="SSF46565">
    <property type="entry name" value="Chaperone J-domain"/>
    <property type="match status" value="1"/>
</dbReference>
<dbReference type="RefSeq" id="WP_046519602.1">
    <property type="nucleotide sequence ID" value="NZ_LAVS01000014.1"/>
</dbReference>
<gene>
    <name evidence="4" type="ORF">EIK76_01825</name>
</gene>
<organism evidence="4 5">
    <name type="scientific">Rheinheimera mesophila</name>
    <dbReference type="NCBI Taxonomy" id="1547515"/>
    <lineage>
        <taxon>Bacteria</taxon>
        <taxon>Pseudomonadati</taxon>
        <taxon>Pseudomonadota</taxon>
        <taxon>Gammaproteobacteria</taxon>
        <taxon>Chromatiales</taxon>
        <taxon>Chromatiaceae</taxon>
        <taxon>Rheinheimera</taxon>
    </lineage>
</organism>
<proteinExistence type="predicted"/>
<dbReference type="CDD" id="cd06257">
    <property type="entry name" value="DnaJ"/>
    <property type="match status" value="1"/>
</dbReference>
<dbReference type="InterPro" id="IPR036869">
    <property type="entry name" value="J_dom_sf"/>
</dbReference>
<keyword evidence="1" id="KW-0143">Chaperone</keyword>
<comment type="caution">
    <text evidence="4">The sequence shown here is derived from an EMBL/GenBank/DDBJ whole genome shotgun (WGS) entry which is preliminary data.</text>
</comment>
<accession>A0A3P3QPZ8</accession>
<evidence type="ECO:0000256" key="1">
    <source>
        <dbReference type="ARBA" id="ARBA00023186"/>
    </source>
</evidence>
<keyword evidence="5" id="KW-1185">Reference proteome</keyword>
<evidence type="ECO:0000256" key="2">
    <source>
        <dbReference type="SAM" id="Coils"/>
    </source>
</evidence>
<evidence type="ECO:0000313" key="5">
    <source>
        <dbReference type="Proteomes" id="UP000276260"/>
    </source>
</evidence>
<dbReference type="SMART" id="SM00271">
    <property type="entry name" value="DnaJ"/>
    <property type="match status" value="1"/>
</dbReference>
<dbReference type="PANTHER" id="PTHR24074">
    <property type="entry name" value="CO-CHAPERONE PROTEIN DJLA"/>
    <property type="match status" value="1"/>
</dbReference>
<dbReference type="Proteomes" id="UP000276260">
    <property type="component" value="Unassembled WGS sequence"/>
</dbReference>